<dbReference type="PANTHER" id="PTHR33371:SF15">
    <property type="entry name" value="LIPOPROTEIN LPRN"/>
    <property type="match status" value="1"/>
</dbReference>
<dbReference type="InterPro" id="IPR052336">
    <property type="entry name" value="MlaD_Phospholipid_Transporter"/>
</dbReference>
<proteinExistence type="predicted"/>
<sequence length="394" mass="41249">MSARAIAATALALTVAATAAGCSFDGVGSLPVPGAEGTDAGSYTISAVVPSASGLVNNAPVHLDDSTVGSIGTMRVADDWNAELTIRLNRGVKVPRGSHVMVAMTSVLGSSHLEIVQPDRPAGGYLTAGERIPLTKCPEQANIITDPSVPQVPDINVAQQVAMCSYPSTEQVLSSLSVVLNGGGLSQLGDIVHEMSAMLGDRGAALSKLIPRLDRLVGELDGQRENIIAATQGLDRLASAVNDQSPTLRQALRDSPKILRLLTDQRQHFTDTLGAMATLSNTANRILKANSDDITTIVGNLEPAIDQLQRTGPALTQSLNILLTFPFYEPTIPTIIKGDYVNSDLVLDLTPSRLNKSMFATARFIGPEGMVGTPASGAKRGLNPFTAPLDRGEG</sequence>
<accession>A0ABX6IFH8</accession>
<feature type="domain" description="Mammalian cell entry C-terminal" evidence="4">
    <location>
        <begin position="170"/>
        <end position="320"/>
    </location>
</feature>
<dbReference type="Proteomes" id="UP001059836">
    <property type="component" value="Chromosome"/>
</dbReference>
<dbReference type="PANTHER" id="PTHR33371">
    <property type="entry name" value="INTERMEMBRANE PHOSPHOLIPID TRANSPORT SYSTEM BINDING PROTEIN MLAD-RELATED"/>
    <property type="match status" value="1"/>
</dbReference>
<evidence type="ECO:0000256" key="2">
    <source>
        <dbReference type="SAM" id="SignalP"/>
    </source>
</evidence>
<evidence type="ECO:0000313" key="6">
    <source>
        <dbReference type="Proteomes" id="UP001059836"/>
    </source>
</evidence>
<name>A0ABX6IFH8_9ACTN</name>
<protein>
    <submittedName>
        <fullName evidence="5">MCE family protein</fullName>
    </submittedName>
</protein>
<dbReference type="RefSeq" id="WP_213246815.1">
    <property type="nucleotide sequence ID" value="NZ_CP045806.1"/>
</dbReference>
<feature type="region of interest" description="Disordered" evidence="1">
    <location>
        <begin position="375"/>
        <end position="394"/>
    </location>
</feature>
<gene>
    <name evidence="5" type="ORF">GII31_03375</name>
</gene>
<evidence type="ECO:0000259" key="4">
    <source>
        <dbReference type="Pfam" id="PF11887"/>
    </source>
</evidence>
<dbReference type="PROSITE" id="PS51257">
    <property type="entry name" value="PROKAR_LIPOPROTEIN"/>
    <property type="match status" value="1"/>
</dbReference>
<keyword evidence="2" id="KW-0732">Signal</keyword>
<feature type="domain" description="Mce/MlaD" evidence="3">
    <location>
        <begin position="42"/>
        <end position="117"/>
    </location>
</feature>
<evidence type="ECO:0000256" key="1">
    <source>
        <dbReference type="SAM" id="MobiDB-lite"/>
    </source>
</evidence>
<feature type="signal peptide" evidence="2">
    <location>
        <begin position="1"/>
        <end position="19"/>
    </location>
</feature>
<organism evidence="5 6">
    <name type="scientific">Gordonia pseudamarae</name>
    <dbReference type="NCBI Taxonomy" id="2831662"/>
    <lineage>
        <taxon>Bacteria</taxon>
        <taxon>Bacillati</taxon>
        <taxon>Actinomycetota</taxon>
        <taxon>Actinomycetes</taxon>
        <taxon>Mycobacteriales</taxon>
        <taxon>Gordoniaceae</taxon>
        <taxon>Gordonia</taxon>
    </lineage>
</organism>
<dbReference type="Pfam" id="PF02470">
    <property type="entry name" value="MlaD"/>
    <property type="match status" value="1"/>
</dbReference>
<keyword evidence="6" id="KW-1185">Reference proteome</keyword>
<dbReference type="InterPro" id="IPR024516">
    <property type="entry name" value="Mce_C"/>
</dbReference>
<dbReference type="InterPro" id="IPR003399">
    <property type="entry name" value="Mce/MlaD"/>
</dbReference>
<dbReference type="EMBL" id="CP045809">
    <property type="protein sequence ID" value="QHN34086.1"/>
    <property type="molecule type" value="Genomic_DNA"/>
</dbReference>
<dbReference type="Pfam" id="PF11887">
    <property type="entry name" value="Mce4_CUP1"/>
    <property type="match status" value="1"/>
</dbReference>
<evidence type="ECO:0000259" key="3">
    <source>
        <dbReference type="Pfam" id="PF02470"/>
    </source>
</evidence>
<reference evidence="5" key="1">
    <citation type="journal article" date="2021" name="Nat. Microbiol.">
        <title>Cocultivation of an ultrasmall environmental parasitic bacterium with lytic ability against bacteria associated with wastewater foams.</title>
        <authorList>
            <person name="Batinovic S."/>
            <person name="Rose J.J.A."/>
            <person name="Ratcliffe J."/>
            <person name="Seviour R.J."/>
            <person name="Petrovski S."/>
        </authorList>
    </citation>
    <scope>NUCLEOTIDE SEQUENCE</scope>
    <source>
        <strain evidence="5">CON9</strain>
    </source>
</reference>
<evidence type="ECO:0000313" key="5">
    <source>
        <dbReference type="EMBL" id="QHN34086.1"/>
    </source>
</evidence>
<feature type="chain" id="PRO_5046247762" evidence="2">
    <location>
        <begin position="20"/>
        <end position="394"/>
    </location>
</feature>